<dbReference type="GO" id="GO:0003723">
    <property type="term" value="F:RNA binding"/>
    <property type="evidence" value="ECO:0007669"/>
    <property type="project" value="InterPro"/>
</dbReference>
<dbReference type="STRING" id="330734.ABA45_10790"/>
<dbReference type="CDD" id="cd02869">
    <property type="entry name" value="PseudoU_synth_RluA_like"/>
    <property type="match status" value="1"/>
</dbReference>
<dbReference type="RefSeq" id="WP_048386032.1">
    <property type="nucleotide sequence ID" value="NZ_CP011494.1"/>
</dbReference>
<dbReference type="EMBL" id="CP011494">
    <property type="protein sequence ID" value="AKO52826.1"/>
    <property type="molecule type" value="Genomic_DNA"/>
</dbReference>
<dbReference type="SUPFAM" id="SSF55120">
    <property type="entry name" value="Pseudouridine synthase"/>
    <property type="match status" value="1"/>
</dbReference>
<accession>A0A0H4I1G5</accession>
<dbReference type="Pfam" id="PF00849">
    <property type="entry name" value="PseudoU_synth_2"/>
    <property type="match status" value="1"/>
</dbReference>
<dbReference type="GO" id="GO:0009982">
    <property type="term" value="F:pseudouridine synthase activity"/>
    <property type="evidence" value="ECO:0007669"/>
    <property type="project" value="InterPro"/>
</dbReference>
<evidence type="ECO:0000313" key="3">
    <source>
        <dbReference type="Proteomes" id="UP000036406"/>
    </source>
</evidence>
<name>A0A0H4I1G5_9GAMM</name>
<dbReference type="InterPro" id="IPR006145">
    <property type="entry name" value="PsdUridine_synth_RsuA/RluA"/>
</dbReference>
<dbReference type="GO" id="GO:0006396">
    <property type="term" value="P:RNA processing"/>
    <property type="evidence" value="ECO:0007669"/>
    <property type="project" value="UniProtKB-ARBA"/>
</dbReference>
<evidence type="ECO:0000313" key="2">
    <source>
        <dbReference type="EMBL" id="AKO52826.1"/>
    </source>
</evidence>
<dbReference type="GO" id="GO:0001522">
    <property type="term" value="P:pseudouridine synthesis"/>
    <property type="evidence" value="ECO:0007669"/>
    <property type="project" value="InterPro"/>
</dbReference>
<protein>
    <submittedName>
        <fullName evidence="2">Pseudouridine synthase</fullName>
    </submittedName>
</protein>
<dbReference type="Gene3D" id="3.30.2350.10">
    <property type="entry name" value="Pseudouridine synthase"/>
    <property type="match status" value="1"/>
</dbReference>
<organism evidence="2 3">
    <name type="scientific">Marinobacter psychrophilus</name>
    <dbReference type="NCBI Taxonomy" id="330734"/>
    <lineage>
        <taxon>Bacteria</taxon>
        <taxon>Pseudomonadati</taxon>
        <taxon>Pseudomonadota</taxon>
        <taxon>Gammaproteobacteria</taxon>
        <taxon>Pseudomonadales</taxon>
        <taxon>Marinobacteraceae</taxon>
        <taxon>Marinobacter</taxon>
    </lineage>
</organism>
<evidence type="ECO:0000259" key="1">
    <source>
        <dbReference type="Pfam" id="PF00849"/>
    </source>
</evidence>
<proteinExistence type="predicted"/>
<dbReference type="GO" id="GO:0140098">
    <property type="term" value="F:catalytic activity, acting on RNA"/>
    <property type="evidence" value="ECO:0007669"/>
    <property type="project" value="UniProtKB-ARBA"/>
</dbReference>
<sequence>MRTTVDITVETPGLAVDILSEASGLPKQRIKDAMAKGACWWTLKGKIVRLRKAKRDVKAGTRMQLYYDEAVLTRKAPEAELLEDKGHYSVWFKPHGLLAQGSQWGDHCSLLRVAEVQLTRPCFLIHRLDADAAGLMLIAHDSKAAAALSQLFAGRTIVKQYLADVTGVLDVKEQTIDGDIDGKAAISHVSTFYINAGSINTNALNSNSINASSINTKAEDTEASTSRVNVRIETGRKHQIRRHLASIGHPIVADRLYGSAAGVPLQLLAYYLQFNCPLTKSKMTLELPERLKQLGLETLQKFPKGSSLQESADAKRS</sequence>
<dbReference type="InterPro" id="IPR020103">
    <property type="entry name" value="PsdUridine_synth_cat_dom_sf"/>
</dbReference>
<dbReference type="PATRIC" id="fig|330734.3.peg.2269"/>
<dbReference type="PANTHER" id="PTHR21600">
    <property type="entry name" value="MITOCHONDRIAL RNA PSEUDOURIDINE SYNTHASE"/>
    <property type="match status" value="1"/>
</dbReference>
<dbReference type="AlphaFoldDB" id="A0A0H4I1G5"/>
<dbReference type="KEGG" id="mpq:ABA45_10790"/>
<dbReference type="InterPro" id="IPR050188">
    <property type="entry name" value="RluA_PseudoU_synthase"/>
</dbReference>
<keyword evidence="3" id="KW-1185">Reference proteome</keyword>
<reference evidence="2 3" key="1">
    <citation type="submission" date="2015-05" db="EMBL/GenBank/DDBJ databases">
        <title>Complete genome of Marinobacter psychrophilus strain 20041T isolated from sea-ice of the Canadian Basin.</title>
        <authorList>
            <person name="Song L."/>
            <person name="Ren L."/>
            <person name="Yu Y."/>
            <person name="Wang X."/>
        </authorList>
    </citation>
    <scope>NUCLEOTIDE SEQUENCE [LARGE SCALE GENOMIC DNA]</scope>
    <source>
        <strain evidence="2 3">20041</strain>
    </source>
</reference>
<gene>
    <name evidence="2" type="ORF">ABA45_10790</name>
</gene>
<feature type="domain" description="Pseudouridine synthase RsuA/RluA-like" evidence="1">
    <location>
        <begin position="87"/>
        <end position="246"/>
    </location>
</feature>
<dbReference type="Proteomes" id="UP000036406">
    <property type="component" value="Chromosome"/>
</dbReference>